<dbReference type="InterPro" id="IPR006671">
    <property type="entry name" value="Cyclin_N"/>
</dbReference>
<dbReference type="InterPro" id="IPR039361">
    <property type="entry name" value="Cyclin"/>
</dbReference>
<feature type="domain" description="Cyclin-like" evidence="7">
    <location>
        <begin position="479"/>
        <end position="560"/>
    </location>
</feature>
<name>A0A165GFM0_9APHY</name>
<evidence type="ECO:0000259" key="7">
    <source>
        <dbReference type="SMART" id="SM00385"/>
    </source>
</evidence>
<dbReference type="InterPro" id="IPR004367">
    <property type="entry name" value="Cyclin_C-dom"/>
</dbReference>
<evidence type="ECO:0000259" key="8">
    <source>
        <dbReference type="SMART" id="SM01332"/>
    </source>
</evidence>
<dbReference type="CDD" id="cd20512">
    <property type="entry name" value="CYCLIN_CLBs_yeast_rpt2"/>
    <property type="match status" value="1"/>
</dbReference>
<proteinExistence type="inferred from homology"/>
<organism evidence="9 10">
    <name type="scientific">Laetiporus sulphureus 93-53</name>
    <dbReference type="NCBI Taxonomy" id="1314785"/>
    <lineage>
        <taxon>Eukaryota</taxon>
        <taxon>Fungi</taxon>
        <taxon>Dikarya</taxon>
        <taxon>Basidiomycota</taxon>
        <taxon>Agaricomycotina</taxon>
        <taxon>Agaricomycetes</taxon>
        <taxon>Polyporales</taxon>
        <taxon>Laetiporus</taxon>
    </lineage>
</organism>
<evidence type="ECO:0000256" key="6">
    <source>
        <dbReference type="SAM" id="MobiDB-lite"/>
    </source>
</evidence>
<protein>
    <submittedName>
        <fullName evidence="9">Uncharacterized protein</fullName>
    </submittedName>
</protein>
<dbReference type="GeneID" id="63822541"/>
<evidence type="ECO:0000256" key="4">
    <source>
        <dbReference type="RuleBase" id="RU000383"/>
    </source>
</evidence>
<dbReference type="Gene3D" id="1.10.472.10">
    <property type="entry name" value="Cyclin-like"/>
    <property type="match status" value="2"/>
</dbReference>
<feature type="compositionally biased region" description="Basic residues" evidence="6">
    <location>
        <begin position="253"/>
        <end position="262"/>
    </location>
</feature>
<feature type="region of interest" description="Disordered" evidence="6">
    <location>
        <begin position="1"/>
        <end position="106"/>
    </location>
</feature>
<accession>A0A165GFM0</accession>
<dbReference type="SUPFAM" id="SSF47954">
    <property type="entry name" value="Cyclin-like"/>
    <property type="match status" value="2"/>
</dbReference>
<dbReference type="STRING" id="1314785.A0A165GFM0"/>
<reference evidence="9 10" key="1">
    <citation type="journal article" date="2016" name="Mol. Biol. Evol.">
        <title>Comparative Genomics of Early-Diverging Mushroom-Forming Fungi Provides Insights into the Origins of Lignocellulose Decay Capabilities.</title>
        <authorList>
            <person name="Nagy L.G."/>
            <person name="Riley R."/>
            <person name="Tritt A."/>
            <person name="Adam C."/>
            <person name="Daum C."/>
            <person name="Floudas D."/>
            <person name="Sun H."/>
            <person name="Yadav J.S."/>
            <person name="Pangilinan J."/>
            <person name="Larsson K.H."/>
            <person name="Matsuura K."/>
            <person name="Barry K."/>
            <person name="Labutti K."/>
            <person name="Kuo R."/>
            <person name="Ohm R.A."/>
            <person name="Bhattacharya S.S."/>
            <person name="Shirouzu T."/>
            <person name="Yoshinaga Y."/>
            <person name="Martin F.M."/>
            <person name="Grigoriev I.V."/>
            <person name="Hibbett D.S."/>
        </authorList>
    </citation>
    <scope>NUCLEOTIDE SEQUENCE [LARGE SCALE GENOMIC DNA]</scope>
    <source>
        <strain evidence="9 10">93-53</strain>
    </source>
</reference>
<feature type="compositionally biased region" description="Polar residues" evidence="6">
    <location>
        <begin position="12"/>
        <end position="26"/>
    </location>
</feature>
<feature type="compositionally biased region" description="Polar residues" evidence="6">
    <location>
        <begin position="719"/>
        <end position="744"/>
    </location>
</feature>
<dbReference type="InParanoid" id="A0A165GFM0"/>
<dbReference type="InterPro" id="IPR013763">
    <property type="entry name" value="Cyclin-like_dom"/>
</dbReference>
<feature type="domain" description="Cyclin C-terminal" evidence="8">
    <location>
        <begin position="475"/>
        <end position="589"/>
    </location>
</feature>
<feature type="region of interest" description="Disordered" evidence="6">
    <location>
        <begin position="229"/>
        <end position="329"/>
    </location>
</feature>
<dbReference type="SMART" id="SM00385">
    <property type="entry name" value="CYCLIN"/>
    <property type="match status" value="2"/>
</dbReference>
<evidence type="ECO:0000256" key="3">
    <source>
        <dbReference type="ARBA" id="ARBA00023306"/>
    </source>
</evidence>
<dbReference type="EMBL" id="KV427609">
    <property type="protein sequence ID" value="KZT10282.1"/>
    <property type="molecule type" value="Genomic_DNA"/>
</dbReference>
<dbReference type="RefSeq" id="XP_040768022.1">
    <property type="nucleotide sequence ID" value="XM_040905511.1"/>
</dbReference>
<evidence type="ECO:0000256" key="1">
    <source>
        <dbReference type="ARBA" id="ARBA00022618"/>
    </source>
</evidence>
<dbReference type="InterPro" id="IPR036915">
    <property type="entry name" value="Cyclin-like_sf"/>
</dbReference>
<dbReference type="AlphaFoldDB" id="A0A165GFM0"/>
<feature type="coiled-coil region" evidence="5">
    <location>
        <begin position="189"/>
        <end position="219"/>
    </location>
</feature>
<evidence type="ECO:0000256" key="5">
    <source>
        <dbReference type="SAM" id="Coils"/>
    </source>
</evidence>
<dbReference type="FunFam" id="1.10.472.10:FF:000001">
    <property type="entry name" value="G2/mitotic-specific cyclin"/>
    <property type="match status" value="1"/>
</dbReference>
<keyword evidence="5" id="KW-0175">Coiled coil</keyword>
<comment type="similarity">
    <text evidence="4">Belongs to the cyclin family.</text>
</comment>
<evidence type="ECO:0000256" key="2">
    <source>
        <dbReference type="ARBA" id="ARBA00023127"/>
    </source>
</evidence>
<dbReference type="GO" id="GO:0051301">
    <property type="term" value="P:cell division"/>
    <property type="evidence" value="ECO:0007669"/>
    <property type="project" value="UniProtKB-KW"/>
</dbReference>
<dbReference type="PROSITE" id="PS00292">
    <property type="entry name" value="CYCLINS"/>
    <property type="match status" value="1"/>
</dbReference>
<dbReference type="Pfam" id="PF02984">
    <property type="entry name" value="Cyclin_C"/>
    <property type="match status" value="1"/>
</dbReference>
<dbReference type="PANTHER" id="PTHR10177">
    <property type="entry name" value="CYCLINS"/>
    <property type="match status" value="1"/>
</dbReference>
<sequence>MSSAIPTRRATRTTGVLPNKENSTARNVHAAASRAKPSSASAVENAKLSGIARPTASTRAKSVAPTASRMEAAPPVKPQLQVKRKREALSEVPHPPENMAAKPINVGSGMSSLKGKEHVDQIKDKFEGVVLKKTTTTMTTMTTTTAATTTRAPLRTVGGTTATATLSTAATTRRTKAPAASANPAAQYLEHQREQLHQLKEVKEEIEENREEVELLQDENAMIMSPQPPVAPVSAPQRVTAARTSAAVERHAIRPRTPKRAGRTPYARRPEEDEEADRAIKKRRTSSDIPDEEAAAEVEEAIGFAGTPDAGTSDAGTPEADPNGLDWEDLDAEDADDPLMVSEYVVEIFEYLKRMEQTTMPNPRYMETQKDLAWKMRGILMDWLIQVHARFTLLPETLFLCVNLIDRFLSARVVSLAKLQLVGVTCMFIASKVEEVIAPSVENFLHVADSSYNEAEILQAERYVLKTVDWNLSYPSPIHFLRRISKADDYNTQVRTVAKYLLEIQCLEWRLIAAPPSLLAAAAIWFARIILGFPEWTPNLAHYSSYAESELLPTANMMLNYVLKPIRHDIFYKKYASKRYLKASVYVRQWALERWHEGTNVNLAEVLPRLKELIQEQREQEEQEELAEAEAIAAAEAAAQAYYAKPTPYYEHEARQPERAHHSRQASSSHRAAPTEQAYHSRHTSSSHQVVKSEQAPRNSQPSSSRQAVQTEHAHYHRQASSSRQAVPSRQVLQSHESYQNRQTHPSHEVHQTYQAHQGHRAHPSDGHGEGSHARHGYHG</sequence>
<keyword evidence="10" id="KW-1185">Reference proteome</keyword>
<feature type="domain" description="Cyclin-like" evidence="7">
    <location>
        <begin position="382"/>
        <end position="466"/>
    </location>
</feature>
<dbReference type="Proteomes" id="UP000076871">
    <property type="component" value="Unassembled WGS sequence"/>
</dbReference>
<feature type="compositionally biased region" description="Polar residues" evidence="6">
    <location>
        <begin position="686"/>
        <end position="710"/>
    </location>
</feature>
<feature type="compositionally biased region" description="Basic and acidic residues" evidence="6">
    <location>
        <begin position="763"/>
        <end position="773"/>
    </location>
</feature>
<keyword evidence="3" id="KW-0131">Cell cycle</keyword>
<dbReference type="CDD" id="cd20568">
    <property type="entry name" value="CYCLIN_CLBs_yeast_rpt1"/>
    <property type="match status" value="1"/>
</dbReference>
<dbReference type="OrthoDB" id="5590282at2759"/>
<feature type="region of interest" description="Disordered" evidence="6">
    <location>
        <begin position="653"/>
        <end position="780"/>
    </location>
</feature>
<evidence type="ECO:0000313" key="9">
    <source>
        <dbReference type="EMBL" id="KZT10282.1"/>
    </source>
</evidence>
<dbReference type="Pfam" id="PF00134">
    <property type="entry name" value="Cyclin_N"/>
    <property type="match status" value="1"/>
</dbReference>
<keyword evidence="2 4" id="KW-0195">Cyclin</keyword>
<feature type="compositionally biased region" description="Low complexity" evidence="6">
    <location>
        <begin position="30"/>
        <end position="42"/>
    </location>
</feature>
<gene>
    <name evidence="9" type="ORF">LAESUDRAFT_672989</name>
</gene>
<keyword evidence="1" id="KW-0132">Cell division</keyword>
<feature type="compositionally biased region" description="Acidic residues" evidence="6">
    <location>
        <begin position="289"/>
        <end position="300"/>
    </location>
</feature>
<dbReference type="InterPro" id="IPR048258">
    <property type="entry name" value="Cyclins_cyclin-box"/>
</dbReference>
<dbReference type="SMART" id="SM01332">
    <property type="entry name" value="Cyclin_C"/>
    <property type="match status" value="1"/>
</dbReference>
<evidence type="ECO:0000313" key="10">
    <source>
        <dbReference type="Proteomes" id="UP000076871"/>
    </source>
</evidence>